<comment type="caution">
    <text evidence="1">The sequence shown here is derived from an EMBL/GenBank/DDBJ whole genome shotgun (WGS) entry which is preliminary data.</text>
</comment>
<protein>
    <submittedName>
        <fullName evidence="1">Uncharacterized protein</fullName>
    </submittedName>
</protein>
<dbReference type="Proteomes" id="UP000821865">
    <property type="component" value="Chromosome 8"/>
</dbReference>
<organism evidence="1 2">
    <name type="scientific">Dermacentor silvarum</name>
    <name type="common">Tick</name>
    <dbReference type="NCBI Taxonomy" id="543639"/>
    <lineage>
        <taxon>Eukaryota</taxon>
        <taxon>Metazoa</taxon>
        <taxon>Ecdysozoa</taxon>
        <taxon>Arthropoda</taxon>
        <taxon>Chelicerata</taxon>
        <taxon>Arachnida</taxon>
        <taxon>Acari</taxon>
        <taxon>Parasitiformes</taxon>
        <taxon>Ixodida</taxon>
        <taxon>Ixodoidea</taxon>
        <taxon>Ixodidae</taxon>
        <taxon>Rhipicephalinae</taxon>
        <taxon>Dermacentor</taxon>
    </lineage>
</organism>
<name>A0ACB8C8T1_DERSI</name>
<dbReference type="EMBL" id="CM023477">
    <property type="protein sequence ID" value="KAH7937317.1"/>
    <property type="molecule type" value="Genomic_DNA"/>
</dbReference>
<evidence type="ECO:0000313" key="2">
    <source>
        <dbReference type="Proteomes" id="UP000821865"/>
    </source>
</evidence>
<keyword evidence="2" id="KW-1185">Reference proteome</keyword>
<proteinExistence type="predicted"/>
<sequence>MLQRICASEAMSHLWSEPAFQELWNPTSAVATQLDLKEPRSGRPAKPPRRLEMSLKYLSPVVLDPKAALRNQYFEVIDRITSEMWWCFIPLGKEQLVKLEGTLIDAATGRQFTADDLNAASGVHATDLDLSRLSAQFLPLLVQRIARPQRGSGSYARSVSLLLPPLVRTVAFRLRDVINVLCSRNYVASTSHATLMSLAFPSSPNIFYFVERQIFITSKHFEDSAGWHQERRLRISSTKAHLIRTKRDDKGLQKAAQQLLKSSSYKSAAMCYESALYPDVARNNTNTSGTVAVSLATEGCNYTWAPLADSWGSDHFPLLLNPFRGKTARSRECLTVDWRAFRKHCQKDADSGTFLQLVADSAKAATILSTAQVGQPVPDIQHLKLRAARRRAERIALRTSRPEHWTAFRRVDTVCRRHARRRRNQSWQGVCCSINRSLSVPQAWRLLTSLLLAPRAHRQVLSVAVHMGVSAGNLAELLADQFAARPPALQAPPPEAAALSIPSCHHADWVAAQIQALCSEPIRVYELKAALDQTRRRSTPGADRITFQMLRNLADAEKERLLERFNTIWDTGVFPESWVVAVVTPILKSRKPAIALFSYRPVSLTSAACKAMERVAQARLEWIAAQLQYFPEQQSGFRCQRCTAHSTSDVVATLEDAKATVDVAMLVLLDVKSAFDGLPHAFIEACLDRLGLSGCLRRSISAFLTDRTFRVRVGQELSEPRDITTGVPQGSMPFPVQHGSHGPTRISPGGPTIPCSLLHLCRRRGTLDPGAEEVHAIHSVLATTGTRCGDRIPW</sequence>
<evidence type="ECO:0000313" key="1">
    <source>
        <dbReference type="EMBL" id="KAH7937317.1"/>
    </source>
</evidence>
<gene>
    <name evidence="1" type="ORF">HPB49_010617</name>
</gene>
<accession>A0ACB8C8T1</accession>
<reference evidence="1" key="1">
    <citation type="submission" date="2020-05" db="EMBL/GenBank/DDBJ databases">
        <title>Large-scale comparative analyses of tick genomes elucidate their genetic diversity and vector capacities.</title>
        <authorList>
            <person name="Jia N."/>
            <person name="Wang J."/>
            <person name="Shi W."/>
            <person name="Du L."/>
            <person name="Sun Y."/>
            <person name="Zhan W."/>
            <person name="Jiang J."/>
            <person name="Wang Q."/>
            <person name="Zhang B."/>
            <person name="Ji P."/>
            <person name="Sakyi L.B."/>
            <person name="Cui X."/>
            <person name="Yuan T."/>
            <person name="Jiang B."/>
            <person name="Yang W."/>
            <person name="Lam T.T.-Y."/>
            <person name="Chang Q."/>
            <person name="Ding S."/>
            <person name="Wang X."/>
            <person name="Zhu J."/>
            <person name="Ruan X."/>
            <person name="Zhao L."/>
            <person name="Wei J."/>
            <person name="Que T."/>
            <person name="Du C."/>
            <person name="Cheng J."/>
            <person name="Dai P."/>
            <person name="Han X."/>
            <person name="Huang E."/>
            <person name="Gao Y."/>
            <person name="Liu J."/>
            <person name="Shao H."/>
            <person name="Ye R."/>
            <person name="Li L."/>
            <person name="Wei W."/>
            <person name="Wang X."/>
            <person name="Wang C."/>
            <person name="Yang T."/>
            <person name="Huo Q."/>
            <person name="Li W."/>
            <person name="Guo W."/>
            <person name="Chen H."/>
            <person name="Zhou L."/>
            <person name="Ni X."/>
            <person name="Tian J."/>
            <person name="Zhou Y."/>
            <person name="Sheng Y."/>
            <person name="Liu T."/>
            <person name="Pan Y."/>
            <person name="Xia L."/>
            <person name="Li J."/>
            <person name="Zhao F."/>
            <person name="Cao W."/>
        </authorList>
    </citation>
    <scope>NUCLEOTIDE SEQUENCE</scope>
    <source>
        <strain evidence="1">Dsil-2018</strain>
    </source>
</reference>